<evidence type="ECO:0000313" key="3">
    <source>
        <dbReference type="Proteomes" id="UP000192247"/>
    </source>
</evidence>
<organism evidence="2 3">
    <name type="scientific">Tropilaelaps mercedesae</name>
    <dbReference type="NCBI Taxonomy" id="418985"/>
    <lineage>
        <taxon>Eukaryota</taxon>
        <taxon>Metazoa</taxon>
        <taxon>Ecdysozoa</taxon>
        <taxon>Arthropoda</taxon>
        <taxon>Chelicerata</taxon>
        <taxon>Arachnida</taxon>
        <taxon>Acari</taxon>
        <taxon>Parasitiformes</taxon>
        <taxon>Mesostigmata</taxon>
        <taxon>Gamasina</taxon>
        <taxon>Dermanyssoidea</taxon>
        <taxon>Laelapidae</taxon>
        <taxon>Tropilaelaps</taxon>
    </lineage>
</organism>
<reference evidence="2 3" key="1">
    <citation type="journal article" date="2017" name="Gigascience">
        <title>Draft genome of the honey bee ectoparasitic mite, Tropilaelaps mercedesae, is shaped by the parasitic life history.</title>
        <authorList>
            <person name="Dong X."/>
            <person name="Armstrong S.D."/>
            <person name="Xia D."/>
            <person name="Makepeace B.L."/>
            <person name="Darby A.C."/>
            <person name="Kadowaki T."/>
        </authorList>
    </citation>
    <scope>NUCLEOTIDE SEQUENCE [LARGE SCALE GENOMIC DNA]</scope>
    <source>
        <strain evidence="2">Wuxi-XJTLU</strain>
    </source>
</reference>
<protein>
    <submittedName>
        <fullName evidence="2">Uncharacterized protein</fullName>
    </submittedName>
</protein>
<evidence type="ECO:0000256" key="1">
    <source>
        <dbReference type="SAM" id="SignalP"/>
    </source>
</evidence>
<evidence type="ECO:0000313" key="2">
    <source>
        <dbReference type="EMBL" id="OQR68933.1"/>
    </source>
</evidence>
<dbReference type="AlphaFoldDB" id="A0A1V9X6C7"/>
<proteinExistence type="predicted"/>
<keyword evidence="3" id="KW-1185">Reference proteome</keyword>
<accession>A0A1V9X6C7</accession>
<comment type="caution">
    <text evidence="2">The sequence shown here is derived from an EMBL/GenBank/DDBJ whole genome shotgun (WGS) entry which is preliminary data.</text>
</comment>
<feature type="chain" id="PRO_5012777158" evidence="1">
    <location>
        <begin position="21"/>
        <end position="70"/>
    </location>
</feature>
<gene>
    <name evidence="2" type="ORF">BIW11_12584</name>
</gene>
<sequence length="70" mass="7962">MKLLLATFILGSMFIIEAGARNRQVDGQKRQQSSRNYRYRSHVNGNYLGNVTWSCVRLGNAPAFVGIRFL</sequence>
<dbReference type="InParanoid" id="A0A1V9X6C7"/>
<dbReference type="EMBL" id="MNPL01022898">
    <property type="protein sequence ID" value="OQR68933.1"/>
    <property type="molecule type" value="Genomic_DNA"/>
</dbReference>
<name>A0A1V9X6C7_9ACAR</name>
<dbReference type="Proteomes" id="UP000192247">
    <property type="component" value="Unassembled WGS sequence"/>
</dbReference>
<keyword evidence="1" id="KW-0732">Signal</keyword>
<feature type="signal peptide" evidence="1">
    <location>
        <begin position="1"/>
        <end position="20"/>
    </location>
</feature>